<dbReference type="Proteomes" id="UP001170954">
    <property type="component" value="Unassembled WGS sequence"/>
</dbReference>
<accession>A0ABT7NHM4</accession>
<proteinExistence type="predicted"/>
<protein>
    <submittedName>
        <fullName evidence="3">DUF3347 domain-containing protein</fullName>
    </submittedName>
</protein>
<feature type="domain" description="DUF3347" evidence="2">
    <location>
        <begin position="154"/>
        <end position="244"/>
    </location>
</feature>
<dbReference type="EMBL" id="JACAGK010000001">
    <property type="protein sequence ID" value="MDM1046690.1"/>
    <property type="molecule type" value="Genomic_DNA"/>
</dbReference>
<comment type="caution">
    <text evidence="3">The sequence shown here is derived from an EMBL/GenBank/DDBJ whole genome shotgun (WGS) entry which is preliminary data.</text>
</comment>
<gene>
    <name evidence="3" type="ORF">HX018_00295</name>
</gene>
<evidence type="ECO:0000256" key="1">
    <source>
        <dbReference type="SAM" id="SignalP"/>
    </source>
</evidence>
<feature type="signal peptide" evidence="1">
    <location>
        <begin position="1"/>
        <end position="22"/>
    </location>
</feature>
<feature type="chain" id="PRO_5046038035" evidence="1">
    <location>
        <begin position="23"/>
        <end position="288"/>
    </location>
</feature>
<organism evidence="3 4">
    <name type="scientific">Sphingobacterium hotanense</name>
    <dbReference type="NCBI Taxonomy" id="649196"/>
    <lineage>
        <taxon>Bacteria</taxon>
        <taxon>Pseudomonadati</taxon>
        <taxon>Bacteroidota</taxon>
        <taxon>Sphingobacteriia</taxon>
        <taxon>Sphingobacteriales</taxon>
        <taxon>Sphingobacteriaceae</taxon>
        <taxon>Sphingobacterium</taxon>
    </lineage>
</organism>
<dbReference type="InterPro" id="IPR036163">
    <property type="entry name" value="HMA_dom_sf"/>
</dbReference>
<dbReference type="InterPro" id="IPR021782">
    <property type="entry name" value="DUF3347"/>
</dbReference>
<reference evidence="3" key="2">
    <citation type="journal article" date="2022" name="Sci. Total Environ.">
        <title>Prevalence, transmission, and molecular epidemiology of tet(X)-positive bacteria among humans, animals, and environmental niches in China: An epidemiological, and genomic-based study.</title>
        <authorList>
            <person name="Dong N."/>
            <person name="Zeng Y."/>
            <person name="Cai C."/>
            <person name="Sun C."/>
            <person name="Lu J."/>
            <person name="Liu C."/>
            <person name="Zhou H."/>
            <person name="Sun Q."/>
            <person name="Shu L."/>
            <person name="Wang H."/>
            <person name="Wang Y."/>
            <person name="Wang S."/>
            <person name="Wu C."/>
            <person name="Chan E.W."/>
            <person name="Chen G."/>
            <person name="Shen Z."/>
            <person name="Chen S."/>
            <person name="Zhang R."/>
        </authorList>
    </citation>
    <scope>NUCLEOTIDE SEQUENCE</scope>
    <source>
        <strain evidence="3">R1692</strain>
    </source>
</reference>
<reference evidence="3" key="1">
    <citation type="submission" date="2020-06" db="EMBL/GenBank/DDBJ databases">
        <authorList>
            <person name="Dong N."/>
        </authorList>
    </citation>
    <scope>NUCLEOTIDE SEQUENCE</scope>
    <source>
        <strain evidence="3">R1692</strain>
    </source>
</reference>
<evidence type="ECO:0000259" key="2">
    <source>
        <dbReference type="Pfam" id="PF11827"/>
    </source>
</evidence>
<dbReference type="Gene3D" id="3.30.70.100">
    <property type="match status" value="1"/>
</dbReference>
<name>A0ABT7NHM4_9SPHI</name>
<evidence type="ECO:0000313" key="3">
    <source>
        <dbReference type="EMBL" id="MDM1046690.1"/>
    </source>
</evidence>
<evidence type="ECO:0000313" key="4">
    <source>
        <dbReference type="Proteomes" id="UP001170954"/>
    </source>
</evidence>
<keyword evidence="1" id="KW-0732">Signal</keyword>
<dbReference type="SUPFAM" id="SSF55008">
    <property type="entry name" value="HMA, heavy metal-associated domain"/>
    <property type="match status" value="1"/>
</dbReference>
<sequence length="288" mass="32246">MKSINKIFMAMVLSLYSVVSFAQIKNAKTETLHIYGECEMCRARIAKAGNVKNIALVNWDEKTKKAEITYDSEKTNTDEILKRIALAGHDNEKFLAPDDAYAKLHGCCQYERTLKAYVNKEQQKASVPDEHIGHHANQGSNAEPAQDIPQLKQVFDHYFSLKDALVKTDGNTAKTNATELSKAIKAVDIAKLSAEERTIWEKYVKDFGASVDKIIAAKDISGQRKSFSELSKTVYELAKVSKQDSPVYYQHCPMFNGGANWLSKENTVKNPYYGSQMLTCGSIVETIK</sequence>
<keyword evidence="4" id="KW-1185">Reference proteome</keyword>
<dbReference type="Pfam" id="PF11827">
    <property type="entry name" value="DUF3347"/>
    <property type="match status" value="1"/>
</dbReference>